<keyword evidence="1" id="KW-0472">Membrane</keyword>
<keyword evidence="1" id="KW-0812">Transmembrane</keyword>
<evidence type="ECO:0000256" key="1">
    <source>
        <dbReference type="SAM" id="Phobius"/>
    </source>
</evidence>
<dbReference type="NCBIfam" id="TIGR03908">
    <property type="entry name" value="QH_alpha"/>
    <property type="match status" value="1"/>
</dbReference>
<dbReference type="Pfam" id="PF09100">
    <property type="entry name" value="Qn_am_d_aIV"/>
    <property type="match status" value="1"/>
</dbReference>
<feature type="domain" description="Quinohemoprotein amine dehydrogenase alpha subunit" evidence="3">
    <location>
        <begin position="327"/>
        <end position="406"/>
    </location>
</feature>
<evidence type="ECO:0000259" key="3">
    <source>
        <dbReference type="Pfam" id="PF09099"/>
    </source>
</evidence>
<organism evidence="6">
    <name type="scientific">mine drainage metagenome</name>
    <dbReference type="NCBI Taxonomy" id="410659"/>
    <lineage>
        <taxon>unclassified sequences</taxon>
        <taxon>metagenomes</taxon>
        <taxon>ecological metagenomes</taxon>
    </lineage>
</organism>
<dbReference type="Pfam" id="PF14930">
    <property type="entry name" value="Qn_am_d_aII"/>
    <property type="match status" value="1"/>
</dbReference>
<reference evidence="6" key="1">
    <citation type="submission" date="2016-10" db="EMBL/GenBank/DDBJ databases">
        <title>Sequence of Gallionella enrichment culture.</title>
        <authorList>
            <person name="Poehlein A."/>
            <person name="Muehling M."/>
            <person name="Daniel R."/>
        </authorList>
    </citation>
    <scope>NUCLEOTIDE SEQUENCE</scope>
</reference>
<dbReference type="Gene3D" id="2.60.40.10">
    <property type="entry name" value="Immunoglobulins"/>
    <property type="match status" value="2"/>
</dbReference>
<dbReference type="AlphaFoldDB" id="A0A1J5RVL1"/>
<dbReference type="Pfam" id="PF09099">
    <property type="entry name" value="Qn_am_d_aIII"/>
    <property type="match status" value="1"/>
</dbReference>
<gene>
    <name evidence="6" type="ORF">GALL_182690</name>
</gene>
<accession>A0A1J5RVL1</accession>
<dbReference type="InterPro" id="IPR036909">
    <property type="entry name" value="Cyt_c-like_dom_sf"/>
</dbReference>
<evidence type="ECO:0000259" key="5">
    <source>
        <dbReference type="Pfam" id="PF14930"/>
    </source>
</evidence>
<dbReference type="SUPFAM" id="SSF46626">
    <property type="entry name" value="Cytochrome c"/>
    <property type="match status" value="2"/>
</dbReference>
<feature type="domain" description="Quinohemoprotein amine dehydrogenase alpha subunit haem binding" evidence="2">
    <location>
        <begin position="46"/>
        <end position="206"/>
    </location>
</feature>
<dbReference type="InterPro" id="IPR009111">
    <property type="entry name" value="QH-AmDH_asu_dom2"/>
</dbReference>
<dbReference type="InterPro" id="IPR015184">
    <property type="entry name" value="QH-AmDH_asu_dom_IV"/>
</dbReference>
<dbReference type="InterPro" id="IPR015183">
    <property type="entry name" value="QH-AmDH_asu_dom_III"/>
</dbReference>
<dbReference type="Gene3D" id="2.40.128.120">
    <property type="entry name" value="Quinohemoprotein amine dehydrogenase alpha subunit, domain 2"/>
    <property type="match status" value="1"/>
</dbReference>
<evidence type="ECO:0000313" key="6">
    <source>
        <dbReference type="EMBL" id="OIQ99690.1"/>
    </source>
</evidence>
<dbReference type="InterPro" id="IPR015182">
    <property type="entry name" value="QH-AmDH_asu_heme-bd_dom"/>
</dbReference>
<proteinExistence type="predicted"/>
<name>A0A1J5RVL1_9ZZZZ</name>
<dbReference type="Gene3D" id="1.10.760.10">
    <property type="entry name" value="Cytochrome c-like domain"/>
    <property type="match status" value="1"/>
</dbReference>
<evidence type="ECO:0000259" key="4">
    <source>
        <dbReference type="Pfam" id="PF09100"/>
    </source>
</evidence>
<dbReference type="SUPFAM" id="SSF69298">
    <property type="entry name" value="Quinohemoprotein amine dehydrogenase A chain, domain 3"/>
    <property type="match status" value="1"/>
</dbReference>
<dbReference type="SUPFAM" id="SSF81296">
    <property type="entry name" value="E set domains"/>
    <property type="match status" value="2"/>
</dbReference>
<feature type="domain" description="Quinohemoprotein amine dehydrogenase alpha subunit" evidence="4">
    <location>
        <begin position="411"/>
        <end position="541"/>
    </location>
</feature>
<dbReference type="GO" id="GO:0009055">
    <property type="term" value="F:electron transfer activity"/>
    <property type="evidence" value="ECO:0007669"/>
    <property type="project" value="InterPro"/>
</dbReference>
<keyword evidence="1" id="KW-1133">Transmembrane helix</keyword>
<dbReference type="InterPro" id="IPR013783">
    <property type="entry name" value="Ig-like_fold"/>
</dbReference>
<dbReference type="InterPro" id="IPR023887">
    <property type="entry name" value="QH-AmDH_asu"/>
</dbReference>
<dbReference type="GO" id="GO:0020037">
    <property type="term" value="F:heme binding"/>
    <property type="evidence" value="ECO:0007669"/>
    <property type="project" value="InterPro"/>
</dbReference>
<dbReference type="InterPro" id="IPR014756">
    <property type="entry name" value="Ig_E-set"/>
</dbReference>
<comment type="caution">
    <text evidence="6">The sequence shown here is derived from an EMBL/GenBank/DDBJ whole genome shotgun (WGS) entry which is preliminary data.</text>
</comment>
<dbReference type="EMBL" id="MLJW01000103">
    <property type="protein sequence ID" value="OIQ99690.1"/>
    <property type="molecule type" value="Genomic_DNA"/>
</dbReference>
<feature type="domain" description="Quinohemoprotein amine dehydrogenase alpha subunit" evidence="5">
    <location>
        <begin position="218"/>
        <end position="319"/>
    </location>
</feature>
<sequence>MTVAAHSSRRDGGLGISPFRGWLRGLLIGMLAVFAAAASAGESPVQLLTAKCGACHLDGKSFQRISDIRKSPEGWEMTIVRMGVWHQVKVSRHDRQILVRYLADKQGLAPSESAPYRFLIERRPNVQDVVPNPELTQMCARCHSFGRVALQRRDVGEWRKLVETHVGQFPSIEYSAMGRDRNWLDLALNQVAPELAKRYPLHTAAWRQWQKTRHLPPTGTWRVVGNRPGWGEYTGYMYVHAQGADRYRVRYALRYDDGDRLSGQGHAIVYTGYEWRGAARLGDQEVESIFAMSADGKKMSGRWFMRDADEVGAQFGAVRVAAAAPGTVLAVSPAFIKTGETTTVRLSGVKLGDRYDLGPGVKIDKVRRVSADELRLTLTVAKGATIGWRDIGEGNSAKAARIALYRRIDALRVEPAIAIARLGGGGSPIPRVSAQFQAIAYLDGPDGKAGTADDIRLGPVNAKWRVENYDATAKANDDRKFAGVMEPDGQFMPAQAGPNPARHNLDNVGNLSAVATLADGPRSLSAKGHLVVAVQRWNTPPLR</sequence>
<feature type="transmembrane region" description="Helical" evidence="1">
    <location>
        <begin position="21"/>
        <end position="41"/>
    </location>
</feature>
<dbReference type="Pfam" id="PF09098">
    <property type="entry name" value="Dehyd-heme_bind"/>
    <property type="match status" value="1"/>
</dbReference>
<protein>
    <submittedName>
        <fullName evidence="6">Quinohemoprotein amine dehydrogenase A, alpha subunit, heme binding</fullName>
    </submittedName>
</protein>
<evidence type="ECO:0000259" key="2">
    <source>
        <dbReference type="Pfam" id="PF09098"/>
    </source>
</evidence>
<dbReference type="InterPro" id="IPR036718">
    <property type="entry name" value="H-AmDH_asu_dom2_sf"/>
</dbReference>